<keyword evidence="4 10" id="KW-0479">Metal-binding</keyword>
<evidence type="ECO:0000256" key="10">
    <source>
        <dbReference type="PIRSR" id="PIRSR601382-2"/>
    </source>
</evidence>
<dbReference type="PANTHER" id="PTHR11742">
    <property type="entry name" value="MANNOSYL-OLIGOSACCHARIDE ALPHA-1,2-MANNOSIDASE-RELATED"/>
    <property type="match status" value="1"/>
</dbReference>
<dbReference type="SUPFAM" id="SSF48225">
    <property type="entry name" value="Seven-hairpin glycosidases"/>
    <property type="match status" value="1"/>
</dbReference>
<evidence type="ECO:0000256" key="9">
    <source>
        <dbReference type="ARBA" id="ARBA00048605"/>
    </source>
</evidence>
<dbReference type="InterPro" id="IPR036026">
    <property type="entry name" value="Seven-hairpin_glycosidases"/>
</dbReference>
<organism evidence="13 14">
    <name type="scientific">Agrocybe chaxingu</name>
    <dbReference type="NCBI Taxonomy" id="84603"/>
    <lineage>
        <taxon>Eukaryota</taxon>
        <taxon>Fungi</taxon>
        <taxon>Dikarya</taxon>
        <taxon>Basidiomycota</taxon>
        <taxon>Agaricomycotina</taxon>
        <taxon>Agaricomycetes</taxon>
        <taxon>Agaricomycetidae</taxon>
        <taxon>Agaricales</taxon>
        <taxon>Agaricineae</taxon>
        <taxon>Strophariaceae</taxon>
        <taxon>Agrocybe</taxon>
    </lineage>
</organism>
<dbReference type="GO" id="GO:0036503">
    <property type="term" value="P:ERAD pathway"/>
    <property type="evidence" value="ECO:0007669"/>
    <property type="project" value="UniProtKB-ARBA"/>
</dbReference>
<evidence type="ECO:0000256" key="7">
    <source>
        <dbReference type="ARBA" id="ARBA00023157"/>
    </source>
</evidence>
<reference evidence="13" key="1">
    <citation type="submission" date="2022-07" db="EMBL/GenBank/DDBJ databases">
        <title>Genome Sequence of Agrocybe chaxingu.</title>
        <authorList>
            <person name="Buettner E."/>
        </authorList>
    </citation>
    <scope>NUCLEOTIDE SEQUENCE</scope>
    <source>
        <strain evidence="13">MP-N11</strain>
    </source>
</reference>
<evidence type="ECO:0000256" key="5">
    <source>
        <dbReference type="ARBA" id="ARBA00022801"/>
    </source>
</evidence>
<comment type="catalytic activity">
    <reaction evidence="8">
        <text>N(4)-(alpha-D-Man-(1-&gt;2)-alpha-D-Man-(1-&gt;2)-alpha-D-Man-(1-&gt;3)-[alpha-D-Man-(1-&gt;3)-[alpha-D-Man-(1-&gt;2)-alpha-D-Man-(1-&gt;6)]-alpha-D-Man-(1-&gt;6)]-beta-D-Man-(1-&gt;4)-beta-D-GlcNAc-(1-&gt;4)-beta-D-GlcNAc)-L-asparaginyl-[protein] (N-glucan mannose isomer 8A1,2,3B1,3) + 3 H2O = N(4)-(alpha-D-Man-(1-&gt;3)-[alpha-D-Man-(1-&gt;3)-[alpha-D-Man-(1-&gt;6)]-alpha-D-Man-(1-&gt;6)]-beta-D-Man-(1-&gt;4)-beta-D-GlcNAc-(1-&gt;4)-beta-D-GlcNAc)-L-asparaginyl-[protein] (N-glucan mannose isomer 5A1,2) + 3 beta-D-mannose</text>
        <dbReference type="Rhea" id="RHEA:56028"/>
        <dbReference type="Rhea" id="RHEA-COMP:14358"/>
        <dbReference type="Rhea" id="RHEA-COMP:14367"/>
        <dbReference type="ChEBI" id="CHEBI:15377"/>
        <dbReference type="ChEBI" id="CHEBI:28563"/>
        <dbReference type="ChEBI" id="CHEBI:59087"/>
        <dbReference type="ChEBI" id="CHEBI:60628"/>
        <dbReference type="EC" id="3.2.1.113"/>
    </reaction>
</comment>
<comment type="pathway">
    <text evidence="2">Protein modification; protein glycosylation.</text>
</comment>
<dbReference type="AlphaFoldDB" id="A0A9W8N1A9"/>
<dbReference type="GO" id="GO:0016020">
    <property type="term" value="C:membrane"/>
    <property type="evidence" value="ECO:0007669"/>
    <property type="project" value="InterPro"/>
</dbReference>
<protein>
    <recommendedName>
        <fullName evidence="11">alpha-1,2-Mannosidase</fullName>
        <ecNumber evidence="11">3.2.1.-</ecNumber>
    </recommendedName>
</protein>
<evidence type="ECO:0000256" key="11">
    <source>
        <dbReference type="RuleBase" id="RU361193"/>
    </source>
</evidence>
<evidence type="ECO:0000256" key="1">
    <source>
        <dbReference type="ARBA" id="ARBA00001913"/>
    </source>
</evidence>
<comment type="similarity">
    <text evidence="3 11">Belongs to the glycosyl hydrolase 47 family.</text>
</comment>
<dbReference type="InterPro" id="IPR012341">
    <property type="entry name" value="6hp_glycosidase-like_sf"/>
</dbReference>
<dbReference type="Proteomes" id="UP001148786">
    <property type="component" value="Unassembled WGS sequence"/>
</dbReference>
<evidence type="ECO:0000256" key="6">
    <source>
        <dbReference type="ARBA" id="ARBA00022837"/>
    </source>
</evidence>
<comment type="caution">
    <text evidence="13">The sequence shown here is derived from an EMBL/GenBank/DDBJ whole genome shotgun (WGS) entry which is preliminary data.</text>
</comment>
<keyword evidence="6 10" id="KW-0106">Calcium</keyword>
<dbReference type="PANTHER" id="PTHR11742:SF55">
    <property type="entry name" value="ENDOPLASMIC RETICULUM MANNOSYL-OLIGOSACCHARIDE 1,2-ALPHA-MANNOSIDASE"/>
    <property type="match status" value="1"/>
</dbReference>
<keyword evidence="7" id="KW-1015">Disulfide bond</keyword>
<evidence type="ECO:0000313" key="14">
    <source>
        <dbReference type="Proteomes" id="UP001148786"/>
    </source>
</evidence>
<keyword evidence="12" id="KW-0812">Transmembrane</keyword>
<evidence type="ECO:0000313" key="13">
    <source>
        <dbReference type="EMBL" id="KAJ3516941.1"/>
    </source>
</evidence>
<dbReference type="OrthoDB" id="8118055at2759"/>
<feature type="binding site" evidence="10">
    <location>
        <position position="527"/>
    </location>
    <ligand>
        <name>Ca(2+)</name>
        <dbReference type="ChEBI" id="CHEBI:29108"/>
    </ligand>
</feature>
<keyword evidence="12" id="KW-0472">Membrane</keyword>
<comment type="cofactor">
    <cofactor evidence="1 10">
        <name>Ca(2+)</name>
        <dbReference type="ChEBI" id="CHEBI:29108"/>
    </cofactor>
</comment>
<dbReference type="EMBL" id="JANKHO010000036">
    <property type="protein sequence ID" value="KAJ3516941.1"/>
    <property type="molecule type" value="Genomic_DNA"/>
</dbReference>
<evidence type="ECO:0000256" key="2">
    <source>
        <dbReference type="ARBA" id="ARBA00004922"/>
    </source>
</evidence>
<evidence type="ECO:0000256" key="4">
    <source>
        <dbReference type="ARBA" id="ARBA00022723"/>
    </source>
</evidence>
<feature type="transmembrane region" description="Helical" evidence="12">
    <location>
        <begin position="20"/>
        <end position="39"/>
    </location>
</feature>
<dbReference type="GO" id="GO:0004571">
    <property type="term" value="F:mannosyl-oligosaccharide 1,2-alpha-mannosidase activity"/>
    <property type="evidence" value="ECO:0007669"/>
    <property type="project" value="UniProtKB-EC"/>
</dbReference>
<comment type="catalytic activity">
    <reaction evidence="9">
        <text>N(4)-(alpha-D-Man-(1-&gt;2)-alpha-D-Man-(1-&gt;2)-alpha-D-Man-(1-&gt;3)-[alpha-D-Man-(1-&gt;2)-alpha-D-Man-(1-&gt;3)-[alpha-D-Man-(1-&gt;2)-alpha-D-Man-(1-&gt;6)]-alpha-D-Man-(1-&gt;6)]-beta-D-Man-(1-&gt;4)-beta-D-GlcNAc-(1-&gt;4)-beta-D-GlcNAc)-L-asparaginyl-[protein] (N-glucan mannose isomer 9A1,2,3B1,2,3) + 4 H2O = N(4)-(alpha-D-Man-(1-&gt;3)-[alpha-D-Man-(1-&gt;3)-[alpha-D-Man-(1-&gt;6)]-alpha-D-Man-(1-&gt;6)]-beta-D-Man-(1-&gt;4)-beta-D-GlcNAc-(1-&gt;4)-beta-D-GlcNAc)-L-asparaginyl-[protein] (N-glucan mannose isomer 5A1,2) + 4 beta-D-mannose</text>
        <dbReference type="Rhea" id="RHEA:56008"/>
        <dbReference type="Rhea" id="RHEA-COMP:14356"/>
        <dbReference type="Rhea" id="RHEA-COMP:14367"/>
        <dbReference type="ChEBI" id="CHEBI:15377"/>
        <dbReference type="ChEBI" id="CHEBI:28563"/>
        <dbReference type="ChEBI" id="CHEBI:59087"/>
        <dbReference type="ChEBI" id="CHEBI:139493"/>
        <dbReference type="EC" id="3.2.1.113"/>
    </reaction>
</comment>
<dbReference type="Gene3D" id="1.50.10.10">
    <property type="match status" value="2"/>
</dbReference>
<keyword evidence="12" id="KW-1133">Transmembrane helix</keyword>
<dbReference type="GO" id="GO:0005509">
    <property type="term" value="F:calcium ion binding"/>
    <property type="evidence" value="ECO:0007669"/>
    <property type="project" value="InterPro"/>
</dbReference>
<dbReference type="InterPro" id="IPR050749">
    <property type="entry name" value="Glycosyl_Hydrolase_47"/>
</dbReference>
<keyword evidence="5 11" id="KW-0378">Hydrolase</keyword>
<evidence type="ECO:0000256" key="8">
    <source>
        <dbReference type="ARBA" id="ARBA00047669"/>
    </source>
</evidence>
<sequence length="550" mass="62291">MSRRTHYQVHTNRPTTRNLLYGAVILLGLYGLFRTMTPYDVESDEWDSISGLVSPATWQVRAETVKGAFLHAYHGYEKYAAPHDELKPLSNGSSDKFNGWGVTVFDSLDTMLLMGLKEEYVRGLEIVKSVDFTTSTQYVPYFETIIRYLGGLLSAYALSKDSILIQRAEDMVKRLDPAFNTPTGIPFFSVDVENQQGQGAEVGILAEISSLQLEYTYLAKLTGKFEYYNRSATINRLFANTDLKDTGGMLPVSWNLISGKPLDTHLSVGAQADSAHEYLLKLYLLTGKTDRASLEMYNLKSLGIDLQQLGNERLYGYAGKGYRQLADYNLKDIHMWAAEGLAQTCYLTYADSPTGLGPDEMMIKYTNPEGTWTRVDGDWKKKSDQTHLWMEAVDRWKNSGSRGVAPGLAEKKRIISTAEDRWKGVPNGRDYMLRKSGYLLRPETVESLYLLWRITGDSKWRERGWAIFEAIEKTTRTASGYASLYSVETGGPDDSMPSYFLAETLKYLYLMCLDDDPISLDKWVFNTEAHPLPVFDWTPEEIRRFNVAIG</sequence>
<evidence type="ECO:0000256" key="12">
    <source>
        <dbReference type="SAM" id="Phobius"/>
    </source>
</evidence>
<dbReference type="PRINTS" id="PR00747">
    <property type="entry name" value="GLYHDRLASE47"/>
</dbReference>
<proteinExistence type="inferred from homology"/>
<gene>
    <name evidence="13" type="ORF">NLJ89_g815</name>
</gene>
<dbReference type="GO" id="GO:0005783">
    <property type="term" value="C:endoplasmic reticulum"/>
    <property type="evidence" value="ECO:0007669"/>
    <property type="project" value="TreeGrafter"/>
</dbReference>
<keyword evidence="14" id="KW-1185">Reference proteome</keyword>
<accession>A0A9W8N1A9</accession>
<dbReference type="GO" id="GO:0005975">
    <property type="term" value="P:carbohydrate metabolic process"/>
    <property type="evidence" value="ECO:0007669"/>
    <property type="project" value="InterPro"/>
</dbReference>
<dbReference type="InterPro" id="IPR001382">
    <property type="entry name" value="Glyco_hydro_47"/>
</dbReference>
<evidence type="ECO:0000256" key="3">
    <source>
        <dbReference type="ARBA" id="ARBA00007658"/>
    </source>
</evidence>
<name>A0A9W8N1A9_9AGAR</name>
<dbReference type="Pfam" id="PF01532">
    <property type="entry name" value="Glyco_hydro_47"/>
    <property type="match status" value="2"/>
</dbReference>
<dbReference type="EC" id="3.2.1.-" evidence="11"/>
<keyword evidence="11" id="KW-0326">Glycosidase</keyword>